<dbReference type="KEGG" id="sbk:SHEWBE_4376"/>
<name>A0A330M746_9GAMM</name>
<evidence type="ECO:0000313" key="1">
    <source>
        <dbReference type="EMBL" id="SQH78336.1"/>
    </source>
</evidence>
<dbReference type="NCBIfam" id="NF033819">
    <property type="entry name" value="IS66_TnpB"/>
    <property type="match status" value="1"/>
</dbReference>
<sequence>MLMFQQLPSVYLHREPVDFRKSINGLAIIVEQQLSLQATDGSVFVFCNKSRDKLKILYWDNTGFALWYKRLEQAKFKWPTQSEDECMRLSEQEFHWLLSGFDVLGHRQVKGLSYS</sequence>
<accession>A0A330M746</accession>
<evidence type="ECO:0000313" key="2">
    <source>
        <dbReference type="Proteomes" id="UP000250123"/>
    </source>
</evidence>
<dbReference type="Pfam" id="PF05717">
    <property type="entry name" value="TnpB_IS66"/>
    <property type="match status" value="1"/>
</dbReference>
<proteinExistence type="predicted"/>
<gene>
    <name evidence="1" type="ORF">SHEWBE_4376</name>
</gene>
<dbReference type="InterPro" id="IPR008878">
    <property type="entry name" value="Transposase_IS66_Orf2"/>
</dbReference>
<protein>
    <submittedName>
        <fullName evidence="1">Transposase</fullName>
    </submittedName>
</protein>
<dbReference type="Proteomes" id="UP000250123">
    <property type="component" value="Chromosome SHEWBE"/>
</dbReference>
<dbReference type="RefSeq" id="WP_112353901.1">
    <property type="nucleotide sequence ID" value="NZ_LS483452.1"/>
</dbReference>
<organism evidence="1 2">
    <name type="scientific">Shewanella benthica</name>
    <dbReference type="NCBI Taxonomy" id="43661"/>
    <lineage>
        <taxon>Bacteria</taxon>
        <taxon>Pseudomonadati</taxon>
        <taxon>Pseudomonadota</taxon>
        <taxon>Gammaproteobacteria</taxon>
        <taxon>Alteromonadales</taxon>
        <taxon>Shewanellaceae</taxon>
        <taxon>Shewanella</taxon>
    </lineage>
</organism>
<dbReference type="PANTHER" id="PTHR36455:SF1">
    <property type="entry name" value="BLR8292 PROTEIN"/>
    <property type="match status" value="1"/>
</dbReference>
<reference evidence="2" key="1">
    <citation type="submission" date="2018-06" db="EMBL/GenBank/DDBJ databases">
        <authorList>
            <person name="Cea G.-C."/>
            <person name="William W."/>
        </authorList>
    </citation>
    <scope>NUCLEOTIDE SEQUENCE [LARGE SCALE GENOMIC DNA]</scope>
    <source>
        <strain evidence="2">DB21MT-2</strain>
    </source>
</reference>
<dbReference type="OrthoDB" id="4956084at2"/>
<dbReference type="EMBL" id="LS483452">
    <property type="protein sequence ID" value="SQH78336.1"/>
    <property type="molecule type" value="Genomic_DNA"/>
</dbReference>
<dbReference type="AlphaFoldDB" id="A0A330M746"/>
<dbReference type="PANTHER" id="PTHR36455">
    <property type="match status" value="1"/>
</dbReference>